<keyword evidence="11" id="KW-0378">Hydrolase</keyword>
<comment type="pathway">
    <text evidence="3">Cofactor biosynthesis; riboflavin biosynthesis; 5-amino-6-(D-ribitylamino)uracil from GTP: step 3/4.</text>
</comment>
<feature type="binding site" evidence="17">
    <location>
        <position position="340"/>
    </location>
    <ligand>
        <name>substrate</name>
    </ligand>
</feature>
<feature type="binding site" evidence="17">
    <location>
        <begin position="342"/>
        <end position="348"/>
    </location>
    <ligand>
        <name>NADP(+)</name>
        <dbReference type="ChEBI" id="CHEBI:58349"/>
    </ligand>
</feature>
<feature type="binding site" evidence="17">
    <location>
        <position position="220"/>
    </location>
    <ligand>
        <name>NADP(+)</name>
        <dbReference type="ChEBI" id="CHEBI:58349"/>
    </ligand>
</feature>
<dbReference type="Pfam" id="PF01872">
    <property type="entry name" value="RibD_C"/>
    <property type="match status" value="1"/>
</dbReference>
<dbReference type="GO" id="GO:0008270">
    <property type="term" value="F:zinc ion binding"/>
    <property type="evidence" value="ECO:0007669"/>
    <property type="project" value="InterPro"/>
</dbReference>
<dbReference type="AlphaFoldDB" id="A0A1T4JHM1"/>
<gene>
    <name evidence="20" type="ORF">SAMN02745149_00169</name>
</gene>
<dbReference type="GO" id="GO:0009231">
    <property type="term" value="P:riboflavin biosynthetic process"/>
    <property type="evidence" value="ECO:0007669"/>
    <property type="project" value="UniProtKB-UniPathway"/>
</dbReference>
<feature type="active site" description="Proton donor" evidence="16">
    <location>
        <position position="99"/>
    </location>
</feature>
<evidence type="ECO:0000256" key="17">
    <source>
        <dbReference type="PIRSR" id="PIRSR006769-2"/>
    </source>
</evidence>
<proteinExistence type="inferred from homology"/>
<dbReference type="Proteomes" id="UP000190423">
    <property type="component" value="Unassembled WGS sequence"/>
</dbReference>
<dbReference type="NCBIfam" id="TIGR00227">
    <property type="entry name" value="ribD_Cterm"/>
    <property type="match status" value="1"/>
</dbReference>
<dbReference type="GO" id="GO:0050661">
    <property type="term" value="F:NADP binding"/>
    <property type="evidence" value="ECO:0007669"/>
    <property type="project" value="InterPro"/>
</dbReference>
<feature type="binding site" evidence="17">
    <location>
        <position position="271"/>
    </location>
    <ligand>
        <name>NADP(+)</name>
        <dbReference type="ChEBI" id="CHEBI:58349"/>
    </ligand>
</feature>
<name>A0A1T4JHM1_TREPO</name>
<comment type="similarity">
    <text evidence="4">In the N-terminal section; belongs to the cytidine and deoxycytidylate deaminase family.</text>
</comment>
<evidence type="ECO:0000256" key="15">
    <source>
        <dbReference type="ARBA" id="ARBA00023268"/>
    </source>
</evidence>
<feature type="binding site" evidence="18">
    <location>
        <position position="97"/>
    </location>
    <ligand>
        <name>Zn(2+)</name>
        <dbReference type="ChEBI" id="CHEBI:29105"/>
        <note>catalytic</note>
    </ligand>
</feature>
<evidence type="ECO:0000256" key="18">
    <source>
        <dbReference type="PIRSR" id="PIRSR006769-3"/>
    </source>
</evidence>
<dbReference type="InterPro" id="IPR050765">
    <property type="entry name" value="Riboflavin_Biosynth_HTPR"/>
</dbReference>
<sequence length="425" mass="46629">MIRCNSVADSIVWMEEVFSSAERNDRILLPVQNAPEFKRGFFMPETVSKESEYMLHAITLAKNGEGRTNPNPLVGAVIVKNNEIIGEGFHQKYGGLHAEREALKNCKENGNSAEGATLYVTLEPCCHFGKQPPCTQAIVEAGIRRVVVGSRDPNPLVHGKGNSFLREQGIEVTEDFLKDECDALNPIFFHYISTRTPYVALKYAMTADGKTASKTGKSKWITGEKSRLFVHQLRNRYSCILAGIGTVLSDNPLLTSRIPGGRNPVRIICDSKLRIPLDCNIVQTAKEIPTIIACCNENEKKSALEKSGCEILCLPGKNGVDLKKLTETLGERSLDSILIEGGSEIHYSALEAGIVQHIYAFTAPKIFGGNAKTPVGGEGIDFPENCFQLELERIEKIGDDILAEYNVPQNASGKTCTGEQPCLQE</sequence>
<dbReference type="Gene3D" id="3.40.140.10">
    <property type="entry name" value="Cytidine Deaminase, domain 2"/>
    <property type="match status" value="1"/>
</dbReference>
<organism evidence="20 21">
    <name type="scientific">Treponema porcinum</name>
    <dbReference type="NCBI Taxonomy" id="261392"/>
    <lineage>
        <taxon>Bacteria</taxon>
        <taxon>Pseudomonadati</taxon>
        <taxon>Spirochaetota</taxon>
        <taxon>Spirochaetia</taxon>
        <taxon>Spirochaetales</taxon>
        <taxon>Treponemataceae</taxon>
        <taxon>Treponema</taxon>
    </lineage>
</organism>
<dbReference type="EC" id="1.1.1.193" evidence="7"/>
<evidence type="ECO:0000256" key="5">
    <source>
        <dbReference type="ARBA" id="ARBA00007417"/>
    </source>
</evidence>
<reference evidence="20 21" key="1">
    <citation type="submission" date="2017-02" db="EMBL/GenBank/DDBJ databases">
        <authorList>
            <person name="Peterson S.W."/>
        </authorList>
    </citation>
    <scope>NUCLEOTIDE SEQUENCE [LARGE SCALE GENOMIC DNA]</scope>
    <source>
        <strain evidence="20 21">ATCC BAA-908</strain>
    </source>
</reference>
<dbReference type="SUPFAM" id="SSF53597">
    <property type="entry name" value="Dihydrofolate reductase-like"/>
    <property type="match status" value="1"/>
</dbReference>
<feature type="binding site" evidence="17">
    <location>
        <position position="204"/>
    </location>
    <ligand>
        <name>NADP(+)</name>
        <dbReference type="ChEBI" id="CHEBI:58349"/>
    </ligand>
</feature>
<comment type="cofactor">
    <cofactor evidence="18">
        <name>Zn(2+)</name>
        <dbReference type="ChEBI" id="CHEBI:29105"/>
    </cofactor>
    <text evidence="18">Binds 1 zinc ion.</text>
</comment>
<evidence type="ECO:0000256" key="14">
    <source>
        <dbReference type="ARBA" id="ARBA00023002"/>
    </source>
</evidence>
<evidence type="ECO:0000256" key="13">
    <source>
        <dbReference type="ARBA" id="ARBA00022857"/>
    </source>
</evidence>
<feature type="binding site" evidence="17">
    <location>
        <position position="246"/>
    </location>
    <ligand>
        <name>NADP(+)</name>
        <dbReference type="ChEBI" id="CHEBI:58349"/>
    </ligand>
</feature>
<accession>A0A1T4JHM1</accession>
<keyword evidence="21" id="KW-1185">Reference proteome</keyword>
<dbReference type="InterPro" id="IPR011549">
    <property type="entry name" value="RibD_C"/>
</dbReference>
<dbReference type="InterPro" id="IPR016193">
    <property type="entry name" value="Cytidine_deaminase-like"/>
</dbReference>
<dbReference type="SUPFAM" id="SSF53927">
    <property type="entry name" value="Cytidine deaminase-like"/>
    <property type="match status" value="1"/>
</dbReference>
<feature type="binding site" evidence="18">
    <location>
        <position position="134"/>
    </location>
    <ligand>
        <name>Zn(2+)</name>
        <dbReference type="ChEBI" id="CHEBI:29105"/>
        <note>catalytic</note>
    </ligand>
</feature>
<evidence type="ECO:0000256" key="6">
    <source>
        <dbReference type="ARBA" id="ARBA00012766"/>
    </source>
</evidence>
<evidence type="ECO:0000256" key="9">
    <source>
        <dbReference type="ARBA" id="ARBA00022619"/>
    </source>
</evidence>
<feature type="domain" description="CMP/dCMP-type deaminase" evidence="19">
    <location>
        <begin position="48"/>
        <end position="164"/>
    </location>
</feature>
<dbReference type="InterPro" id="IPR004794">
    <property type="entry name" value="Eubact_RibD"/>
</dbReference>
<comment type="function">
    <text evidence="1">Converts 2,5-diamino-6-(ribosylamino)-4(3h)-pyrimidinone 5'-phosphate into 5-amino-6-(ribosylamino)-2,4(1h,3h)-pyrimidinedione 5'-phosphate.</text>
</comment>
<dbReference type="PROSITE" id="PS51747">
    <property type="entry name" value="CYT_DCMP_DEAMINASES_2"/>
    <property type="match status" value="1"/>
</dbReference>
<keyword evidence="10 18" id="KW-0479">Metal-binding</keyword>
<evidence type="ECO:0000256" key="16">
    <source>
        <dbReference type="PIRSR" id="PIRSR006769-1"/>
    </source>
</evidence>
<dbReference type="InterPro" id="IPR002734">
    <property type="entry name" value="RibDG_C"/>
</dbReference>
<dbReference type="PANTHER" id="PTHR38011">
    <property type="entry name" value="DIHYDROFOLATE REDUCTASE FAMILY PROTEIN (AFU_ORTHOLOGUE AFUA_8G06820)"/>
    <property type="match status" value="1"/>
</dbReference>
<keyword evidence="12 18" id="KW-0862">Zinc</keyword>
<dbReference type="PROSITE" id="PS00903">
    <property type="entry name" value="CYT_DCMP_DEAMINASES_1"/>
    <property type="match status" value="1"/>
</dbReference>
<evidence type="ECO:0000256" key="8">
    <source>
        <dbReference type="ARBA" id="ARBA00019930"/>
    </source>
</evidence>
<dbReference type="GO" id="GO:0008835">
    <property type="term" value="F:diaminohydroxyphosphoribosylaminopyrimidine deaminase activity"/>
    <property type="evidence" value="ECO:0007669"/>
    <property type="project" value="UniProtKB-EC"/>
</dbReference>
<keyword evidence="13 17" id="KW-0521">NADP</keyword>
<dbReference type="PIRSF" id="PIRSF006769">
    <property type="entry name" value="RibD"/>
    <property type="match status" value="1"/>
</dbReference>
<evidence type="ECO:0000256" key="11">
    <source>
        <dbReference type="ARBA" id="ARBA00022801"/>
    </source>
</evidence>
<dbReference type="Pfam" id="PF00383">
    <property type="entry name" value="dCMP_cyt_deam_1"/>
    <property type="match status" value="1"/>
</dbReference>
<feature type="binding site" evidence="17">
    <location>
        <position position="254"/>
    </location>
    <ligand>
        <name>substrate</name>
    </ligand>
</feature>
<evidence type="ECO:0000313" key="20">
    <source>
        <dbReference type="EMBL" id="SJZ29665.1"/>
    </source>
</evidence>
<dbReference type="InterPro" id="IPR002125">
    <property type="entry name" value="CMP_dCMP_dom"/>
</dbReference>
<evidence type="ECO:0000256" key="4">
    <source>
        <dbReference type="ARBA" id="ARBA00005259"/>
    </source>
</evidence>
<comment type="similarity">
    <text evidence="5">In the C-terminal section; belongs to the HTP reductase family.</text>
</comment>
<feature type="binding site" evidence="17">
    <location>
        <position position="234"/>
    </location>
    <ligand>
        <name>substrate</name>
    </ligand>
</feature>
<evidence type="ECO:0000256" key="1">
    <source>
        <dbReference type="ARBA" id="ARBA00002151"/>
    </source>
</evidence>
<evidence type="ECO:0000259" key="19">
    <source>
        <dbReference type="PROSITE" id="PS51747"/>
    </source>
</evidence>
<evidence type="ECO:0000256" key="12">
    <source>
        <dbReference type="ARBA" id="ARBA00022833"/>
    </source>
</evidence>
<keyword evidence="15" id="KW-0511">Multifunctional enzyme</keyword>
<feature type="binding site" evidence="17">
    <location>
        <position position="250"/>
    </location>
    <ligand>
        <name>NADP(+)</name>
        <dbReference type="ChEBI" id="CHEBI:58349"/>
    </ligand>
</feature>
<keyword evidence="9" id="KW-0686">Riboflavin biosynthesis</keyword>
<dbReference type="EC" id="3.5.4.26" evidence="6"/>
<dbReference type="EMBL" id="FUWG01000002">
    <property type="protein sequence ID" value="SJZ29665.1"/>
    <property type="molecule type" value="Genomic_DNA"/>
</dbReference>
<dbReference type="InterPro" id="IPR024072">
    <property type="entry name" value="DHFR-like_dom_sf"/>
</dbReference>
<dbReference type="FunFam" id="3.40.140.10:FF:000025">
    <property type="entry name" value="Riboflavin biosynthesis protein RibD"/>
    <property type="match status" value="1"/>
</dbReference>
<dbReference type="PANTHER" id="PTHR38011:SF7">
    <property type="entry name" value="2,5-DIAMINO-6-RIBOSYLAMINO-4(3H)-PYRIMIDINONE 5'-PHOSPHATE REDUCTASE"/>
    <property type="match status" value="1"/>
</dbReference>
<dbReference type="STRING" id="261392.SAMN02745149_00169"/>
<evidence type="ECO:0000313" key="21">
    <source>
        <dbReference type="Proteomes" id="UP000190423"/>
    </source>
</evidence>
<dbReference type="NCBIfam" id="TIGR00326">
    <property type="entry name" value="eubact_ribD"/>
    <property type="match status" value="1"/>
</dbReference>
<dbReference type="GO" id="GO:0008703">
    <property type="term" value="F:5-amino-6-(5-phosphoribosylamino)uracil reductase activity"/>
    <property type="evidence" value="ECO:0007669"/>
    <property type="project" value="UniProtKB-EC"/>
</dbReference>
<dbReference type="UniPathway" id="UPA00275">
    <property type="reaction ID" value="UER00401"/>
</dbReference>
<evidence type="ECO:0000256" key="3">
    <source>
        <dbReference type="ARBA" id="ARBA00004910"/>
    </source>
</evidence>
<dbReference type="Gene3D" id="3.40.430.10">
    <property type="entry name" value="Dihydrofolate Reductase, subunit A"/>
    <property type="match status" value="1"/>
</dbReference>
<evidence type="ECO:0000256" key="7">
    <source>
        <dbReference type="ARBA" id="ARBA00013173"/>
    </source>
</evidence>
<dbReference type="CDD" id="cd01284">
    <property type="entry name" value="Riboflavin_deaminase-reductase"/>
    <property type="match status" value="1"/>
</dbReference>
<keyword evidence="14" id="KW-0560">Oxidoreductase</keyword>
<dbReference type="InterPro" id="IPR016192">
    <property type="entry name" value="APOBEC/CMP_deaminase_Zn-bd"/>
</dbReference>
<feature type="binding site" evidence="17">
    <location>
        <position position="218"/>
    </location>
    <ligand>
        <name>substrate</name>
    </ligand>
</feature>
<protein>
    <recommendedName>
        <fullName evidence="8">Riboflavin biosynthesis protein RibD</fullName>
        <ecNumber evidence="7">1.1.1.193</ecNumber>
        <ecNumber evidence="6">3.5.4.26</ecNumber>
    </recommendedName>
</protein>
<comment type="pathway">
    <text evidence="2">Cofactor biosynthesis; riboflavin biosynthesis; 5-amino-6-(D-ribitylamino)uracil from GTP: step 2/4.</text>
</comment>
<feature type="binding site" evidence="18">
    <location>
        <position position="125"/>
    </location>
    <ligand>
        <name>Zn(2+)</name>
        <dbReference type="ChEBI" id="CHEBI:29105"/>
        <note>catalytic</note>
    </ligand>
</feature>
<evidence type="ECO:0000256" key="2">
    <source>
        <dbReference type="ARBA" id="ARBA00004882"/>
    </source>
</evidence>
<evidence type="ECO:0000256" key="10">
    <source>
        <dbReference type="ARBA" id="ARBA00022723"/>
    </source>
</evidence>
<feature type="binding site" evidence="17">
    <location>
        <position position="257"/>
    </location>
    <ligand>
        <name>substrate</name>
    </ligand>
</feature>